<dbReference type="InterPro" id="IPR003593">
    <property type="entry name" value="AAA+_ATPase"/>
</dbReference>
<dbReference type="InterPro" id="IPR050319">
    <property type="entry name" value="ABC_transp_ATP-bind"/>
</dbReference>
<gene>
    <name evidence="5" type="ORF">SAMN04489714_0330</name>
</gene>
<evidence type="ECO:0000256" key="2">
    <source>
        <dbReference type="ARBA" id="ARBA00022741"/>
    </source>
</evidence>
<dbReference type="InterPro" id="IPR003439">
    <property type="entry name" value="ABC_transporter-like_ATP-bd"/>
</dbReference>
<dbReference type="Proteomes" id="UP000198976">
    <property type="component" value="Chromosome I"/>
</dbReference>
<dbReference type="SUPFAM" id="SSF52540">
    <property type="entry name" value="P-loop containing nucleoside triphosphate hydrolases"/>
    <property type="match status" value="1"/>
</dbReference>
<organism evidence="5 6">
    <name type="scientific">Schaalia radingae</name>
    <dbReference type="NCBI Taxonomy" id="131110"/>
    <lineage>
        <taxon>Bacteria</taxon>
        <taxon>Bacillati</taxon>
        <taxon>Actinomycetota</taxon>
        <taxon>Actinomycetes</taxon>
        <taxon>Actinomycetales</taxon>
        <taxon>Actinomycetaceae</taxon>
        <taxon>Schaalia</taxon>
    </lineage>
</organism>
<keyword evidence="2" id="KW-0547">Nucleotide-binding</keyword>
<dbReference type="InterPro" id="IPR017871">
    <property type="entry name" value="ABC_transporter-like_CS"/>
</dbReference>
<keyword evidence="1" id="KW-0813">Transport</keyword>
<dbReference type="Gene3D" id="3.40.50.300">
    <property type="entry name" value="P-loop containing nucleotide triphosphate hydrolases"/>
    <property type="match status" value="1"/>
</dbReference>
<dbReference type="Pfam" id="PF00005">
    <property type="entry name" value="ABC_tran"/>
    <property type="match status" value="1"/>
</dbReference>
<feature type="domain" description="ABC transporter" evidence="4">
    <location>
        <begin position="8"/>
        <end position="261"/>
    </location>
</feature>
<name>A0ABY0V5F1_9ACTO</name>
<keyword evidence="3" id="KW-0067">ATP-binding</keyword>
<protein>
    <submittedName>
        <fullName evidence="5">ABC transporter</fullName>
    </submittedName>
</protein>
<evidence type="ECO:0000313" key="5">
    <source>
        <dbReference type="EMBL" id="SDT86644.1"/>
    </source>
</evidence>
<dbReference type="PANTHER" id="PTHR43776">
    <property type="entry name" value="TRANSPORT ATP-BINDING PROTEIN"/>
    <property type="match status" value="1"/>
</dbReference>
<reference evidence="5 6" key="1">
    <citation type="submission" date="2016-10" db="EMBL/GenBank/DDBJ databases">
        <authorList>
            <person name="Varghese N."/>
            <person name="Submissions S."/>
        </authorList>
    </citation>
    <scope>NUCLEOTIDE SEQUENCE [LARGE SCALE GENOMIC DNA]</scope>
    <source>
        <strain evidence="5 6">DSM 9169</strain>
    </source>
</reference>
<proteinExistence type="predicted"/>
<dbReference type="EMBL" id="LT629792">
    <property type="protein sequence ID" value="SDT86644.1"/>
    <property type="molecule type" value="Genomic_DNA"/>
</dbReference>
<accession>A0ABY0V5F1</accession>
<evidence type="ECO:0000259" key="4">
    <source>
        <dbReference type="PROSITE" id="PS50893"/>
    </source>
</evidence>
<dbReference type="PROSITE" id="PS50893">
    <property type="entry name" value="ABC_TRANSPORTER_2"/>
    <property type="match status" value="1"/>
</dbReference>
<dbReference type="PROSITE" id="PS00211">
    <property type="entry name" value="ABC_TRANSPORTER_1"/>
    <property type="match status" value="1"/>
</dbReference>
<evidence type="ECO:0000256" key="1">
    <source>
        <dbReference type="ARBA" id="ARBA00022448"/>
    </source>
</evidence>
<dbReference type="PANTHER" id="PTHR43776:SF8">
    <property type="entry name" value="ABC TRANSPORTER, ATP-BINDING PROTEIN"/>
    <property type="match status" value="1"/>
</dbReference>
<dbReference type="CDD" id="cd03257">
    <property type="entry name" value="ABC_NikE_OppD_transporters"/>
    <property type="match status" value="1"/>
</dbReference>
<sequence>MPETEVVLAAEDVTVTFEGKAQSGGRSTVTACDHVSLELHKGEVVALVGESGSGKTTLARALALLGDIDSGQILLHGKTVNLSGPNRIRPIEYYGQVQMIFQDPFASLNNLKTVRHIIGRALKLHGRATSRQEVEQRTLELLETVHLTPASEFIDRYPSSMSGGQRQRVSIARSLAVEPSVLLADEPTSMLDVSIRIGVLNLLDELRHERGVSILYITHDIASARYLSDRMAVMYHGKLVEVGQTEQIVHEPEHDYTRVLIGAAPDPSRRVKRTKKR</sequence>
<dbReference type="SMART" id="SM00382">
    <property type="entry name" value="AAA"/>
    <property type="match status" value="1"/>
</dbReference>
<evidence type="ECO:0000313" key="6">
    <source>
        <dbReference type="Proteomes" id="UP000198976"/>
    </source>
</evidence>
<dbReference type="InterPro" id="IPR027417">
    <property type="entry name" value="P-loop_NTPase"/>
</dbReference>
<evidence type="ECO:0000256" key="3">
    <source>
        <dbReference type="ARBA" id="ARBA00022840"/>
    </source>
</evidence>
<dbReference type="RefSeq" id="WP_092648222.1">
    <property type="nucleotide sequence ID" value="NZ_LT629792.1"/>
</dbReference>
<keyword evidence="6" id="KW-1185">Reference proteome</keyword>